<dbReference type="Pfam" id="PF06985">
    <property type="entry name" value="HET"/>
    <property type="match status" value="1"/>
</dbReference>
<dbReference type="PANTHER" id="PTHR24148:SF64">
    <property type="entry name" value="HETEROKARYON INCOMPATIBILITY DOMAIN-CONTAINING PROTEIN"/>
    <property type="match status" value="1"/>
</dbReference>
<feature type="domain" description="Heterokaryon incompatibility" evidence="1">
    <location>
        <begin position="39"/>
        <end position="131"/>
    </location>
</feature>
<reference evidence="2 3" key="1">
    <citation type="submission" date="2016-05" db="EMBL/GenBank/DDBJ databases">
        <title>Comparative analysis of secretome profiles of manganese(II)-oxidizing ascomycete fungi.</title>
        <authorList>
            <consortium name="DOE Joint Genome Institute"/>
            <person name="Zeiner C.A."/>
            <person name="Purvine S.O."/>
            <person name="Zink E.M."/>
            <person name="Wu S."/>
            <person name="Pasa-Tolic L."/>
            <person name="Chaput D.L."/>
            <person name="Haridas S."/>
            <person name="Grigoriev I.V."/>
            <person name="Santelli C.M."/>
            <person name="Hansel C.M."/>
        </authorList>
    </citation>
    <scope>NUCLEOTIDE SEQUENCE [LARGE SCALE GENOMIC DNA]</scope>
    <source>
        <strain evidence="2 3">AP3s5-JAC2a</strain>
    </source>
</reference>
<feature type="non-terminal residue" evidence="2">
    <location>
        <position position="139"/>
    </location>
</feature>
<feature type="non-terminal residue" evidence="2">
    <location>
        <position position="1"/>
    </location>
</feature>
<dbReference type="InterPro" id="IPR010730">
    <property type="entry name" value="HET"/>
</dbReference>
<dbReference type="PANTHER" id="PTHR24148">
    <property type="entry name" value="ANKYRIN REPEAT DOMAIN-CONTAINING PROTEIN 39 HOMOLOG-RELATED"/>
    <property type="match status" value="1"/>
</dbReference>
<evidence type="ECO:0000259" key="1">
    <source>
        <dbReference type="Pfam" id="PF06985"/>
    </source>
</evidence>
<dbReference type="GeneID" id="28756979"/>
<name>A0A177BWZ9_9PLEO</name>
<dbReference type="InParanoid" id="A0A177BWZ9"/>
<accession>A0A177BWZ9</accession>
<protein>
    <submittedName>
        <fullName evidence="2">HET-domain-containing protein</fullName>
    </submittedName>
</protein>
<dbReference type="Proteomes" id="UP000077069">
    <property type="component" value="Unassembled WGS sequence"/>
</dbReference>
<dbReference type="RefSeq" id="XP_018029262.1">
    <property type="nucleotide sequence ID" value="XM_018173493.1"/>
</dbReference>
<dbReference type="STRING" id="1460663.A0A177BWZ9"/>
<keyword evidence="3" id="KW-1185">Reference proteome</keyword>
<sequence length="139" mass="15401">LYTPLKEDEFRLLSISPSENPHAPLVGTLRTTSFFEARYSAISYVWGDASSPEDAQINGHTVQLQRNLASALRYIRTTGALEVCSAIWADAVCINQKDILEKNRQVAIMHHIYSNAALTIAWLGSAQPNIRAAFKAVSR</sequence>
<organism evidence="2 3">
    <name type="scientific">Paraphaeosphaeria sporulosa</name>
    <dbReference type="NCBI Taxonomy" id="1460663"/>
    <lineage>
        <taxon>Eukaryota</taxon>
        <taxon>Fungi</taxon>
        <taxon>Dikarya</taxon>
        <taxon>Ascomycota</taxon>
        <taxon>Pezizomycotina</taxon>
        <taxon>Dothideomycetes</taxon>
        <taxon>Pleosporomycetidae</taxon>
        <taxon>Pleosporales</taxon>
        <taxon>Massarineae</taxon>
        <taxon>Didymosphaeriaceae</taxon>
        <taxon>Paraphaeosphaeria</taxon>
    </lineage>
</organism>
<evidence type="ECO:0000313" key="3">
    <source>
        <dbReference type="Proteomes" id="UP000077069"/>
    </source>
</evidence>
<proteinExistence type="predicted"/>
<dbReference type="EMBL" id="KV441563">
    <property type="protein sequence ID" value="OAF98896.1"/>
    <property type="molecule type" value="Genomic_DNA"/>
</dbReference>
<gene>
    <name evidence="2" type="ORF">CC84DRAFT_1052471</name>
</gene>
<dbReference type="AlphaFoldDB" id="A0A177BWZ9"/>
<dbReference type="OrthoDB" id="2157530at2759"/>
<evidence type="ECO:0000313" key="2">
    <source>
        <dbReference type="EMBL" id="OAF98896.1"/>
    </source>
</evidence>
<dbReference type="InterPro" id="IPR052895">
    <property type="entry name" value="HetReg/Transcr_Mod"/>
</dbReference>